<accession>A0AAV5SUJ6</accession>
<dbReference type="PANTHER" id="PTHR24284:SF1">
    <property type="entry name" value="CYTOCHROME P450 FAMILY"/>
    <property type="match status" value="1"/>
</dbReference>
<evidence type="ECO:0000256" key="5">
    <source>
        <dbReference type="ARBA" id="ARBA00023004"/>
    </source>
</evidence>
<dbReference type="PRINTS" id="PR00385">
    <property type="entry name" value="P450"/>
</dbReference>
<feature type="non-terminal residue" evidence="9">
    <location>
        <position position="1"/>
    </location>
</feature>
<dbReference type="InterPro" id="IPR001128">
    <property type="entry name" value="Cyt_P450"/>
</dbReference>
<dbReference type="PANTHER" id="PTHR24284">
    <property type="entry name" value="CYTOCHROME P450 FAMILY"/>
    <property type="match status" value="1"/>
</dbReference>
<name>A0AAV5SUJ6_9BILA</name>
<evidence type="ECO:0000256" key="6">
    <source>
        <dbReference type="ARBA" id="ARBA00023033"/>
    </source>
</evidence>
<dbReference type="InterPro" id="IPR036396">
    <property type="entry name" value="Cyt_P450_sf"/>
</dbReference>
<keyword evidence="6 8" id="KW-0503">Monooxygenase</keyword>
<keyword evidence="10" id="KW-1185">Reference proteome</keyword>
<evidence type="ECO:0000313" key="10">
    <source>
        <dbReference type="Proteomes" id="UP001432027"/>
    </source>
</evidence>
<comment type="cofactor">
    <cofactor evidence="1 7">
        <name>heme</name>
        <dbReference type="ChEBI" id="CHEBI:30413"/>
    </cofactor>
</comment>
<dbReference type="CDD" id="cd20617">
    <property type="entry name" value="CYP1_2-like"/>
    <property type="match status" value="1"/>
</dbReference>
<dbReference type="Gene3D" id="1.10.630.10">
    <property type="entry name" value="Cytochrome P450"/>
    <property type="match status" value="1"/>
</dbReference>
<dbReference type="GO" id="GO:0005506">
    <property type="term" value="F:iron ion binding"/>
    <property type="evidence" value="ECO:0007669"/>
    <property type="project" value="InterPro"/>
</dbReference>
<feature type="non-terminal residue" evidence="9">
    <location>
        <position position="487"/>
    </location>
</feature>
<dbReference type="SUPFAM" id="SSF48264">
    <property type="entry name" value="Cytochrome P450"/>
    <property type="match status" value="1"/>
</dbReference>
<proteinExistence type="inferred from homology"/>
<dbReference type="FunFam" id="1.10.630.10:FF:000036">
    <property type="entry name" value="CYtochrome P450 family"/>
    <property type="match status" value="1"/>
</dbReference>
<keyword evidence="3 7" id="KW-0479">Metal-binding</keyword>
<organism evidence="9 10">
    <name type="scientific">Pristionchus entomophagus</name>
    <dbReference type="NCBI Taxonomy" id="358040"/>
    <lineage>
        <taxon>Eukaryota</taxon>
        <taxon>Metazoa</taxon>
        <taxon>Ecdysozoa</taxon>
        <taxon>Nematoda</taxon>
        <taxon>Chromadorea</taxon>
        <taxon>Rhabditida</taxon>
        <taxon>Rhabditina</taxon>
        <taxon>Diplogasteromorpha</taxon>
        <taxon>Diplogasteroidea</taxon>
        <taxon>Neodiplogasteridae</taxon>
        <taxon>Pristionchus</taxon>
    </lineage>
</organism>
<dbReference type="InterPro" id="IPR017972">
    <property type="entry name" value="Cyt_P450_CS"/>
</dbReference>
<evidence type="ECO:0000256" key="4">
    <source>
        <dbReference type="ARBA" id="ARBA00023002"/>
    </source>
</evidence>
<dbReference type="PROSITE" id="PS00086">
    <property type="entry name" value="CYTOCHROME_P450"/>
    <property type="match status" value="1"/>
</dbReference>
<evidence type="ECO:0000313" key="9">
    <source>
        <dbReference type="EMBL" id="GMS87026.1"/>
    </source>
</evidence>
<dbReference type="InterPro" id="IPR002401">
    <property type="entry name" value="Cyt_P450_E_grp-I"/>
</dbReference>
<dbReference type="PRINTS" id="PR00463">
    <property type="entry name" value="EP450I"/>
</dbReference>
<dbReference type="Pfam" id="PF00067">
    <property type="entry name" value="p450"/>
    <property type="match status" value="1"/>
</dbReference>
<dbReference type="GO" id="GO:0004497">
    <property type="term" value="F:monooxygenase activity"/>
    <property type="evidence" value="ECO:0007669"/>
    <property type="project" value="UniProtKB-KW"/>
</dbReference>
<evidence type="ECO:0000256" key="1">
    <source>
        <dbReference type="ARBA" id="ARBA00001971"/>
    </source>
</evidence>
<feature type="binding site" description="axial binding residue" evidence="7">
    <location>
        <position position="437"/>
    </location>
    <ligand>
        <name>heme</name>
        <dbReference type="ChEBI" id="CHEBI:30413"/>
    </ligand>
    <ligandPart>
        <name>Fe</name>
        <dbReference type="ChEBI" id="CHEBI:18248"/>
    </ligandPart>
</feature>
<dbReference type="Proteomes" id="UP001432027">
    <property type="component" value="Unassembled WGS sequence"/>
</dbReference>
<dbReference type="EMBL" id="BTSX01000002">
    <property type="protein sequence ID" value="GMS87026.1"/>
    <property type="molecule type" value="Genomic_DNA"/>
</dbReference>
<evidence type="ECO:0000256" key="2">
    <source>
        <dbReference type="ARBA" id="ARBA00010617"/>
    </source>
</evidence>
<keyword evidence="5 7" id="KW-0408">Iron</keyword>
<protein>
    <recommendedName>
        <fullName evidence="11">Cytochrome P450</fullName>
    </recommendedName>
</protein>
<comment type="caution">
    <text evidence="9">The sequence shown here is derived from an EMBL/GenBank/DDBJ whole genome shotgun (WGS) entry which is preliminary data.</text>
</comment>
<reference evidence="9" key="1">
    <citation type="submission" date="2023-10" db="EMBL/GenBank/DDBJ databases">
        <title>Genome assembly of Pristionchus species.</title>
        <authorList>
            <person name="Yoshida K."/>
            <person name="Sommer R.J."/>
        </authorList>
    </citation>
    <scope>NUCLEOTIDE SEQUENCE</scope>
    <source>
        <strain evidence="9">RS0144</strain>
    </source>
</reference>
<dbReference type="GO" id="GO:0020037">
    <property type="term" value="F:heme binding"/>
    <property type="evidence" value="ECO:0007669"/>
    <property type="project" value="InterPro"/>
</dbReference>
<comment type="similarity">
    <text evidence="2 8">Belongs to the cytochrome P450 family.</text>
</comment>
<dbReference type="GO" id="GO:0016705">
    <property type="term" value="F:oxidoreductase activity, acting on paired donors, with incorporation or reduction of molecular oxygen"/>
    <property type="evidence" value="ECO:0007669"/>
    <property type="project" value="InterPro"/>
</dbReference>
<evidence type="ECO:0000256" key="8">
    <source>
        <dbReference type="RuleBase" id="RU000461"/>
    </source>
</evidence>
<evidence type="ECO:0000256" key="7">
    <source>
        <dbReference type="PIRSR" id="PIRSR602401-1"/>
    </source>
</evidence>
<sequence length="487" mass="55664">LLTCVLVFIAVYIYKYYENVKKYPKGPTPLPLIGNLHQFESHRLYLFLEENQSKYGDVFTVWTPRPMVVLMSYPTIKEALVAKGEDFAGRMGRFPDTILMTTANGGVAFSDGDSWREQRRTALAILRDFGMGKNVMEAQVKSSMAECMQHLESIDDKSAVDFRWPLQILVANVVNEVLFGYHYSFNDCSRLMGYSDQLSKHFEDVRQSLLVFVFMQFPILSRLPIIGWLGKGKFQKNVKVLHDYVRDDVRRCVKTFSDSEDPACFVHAYMQRMGTNEYLTFSEEQMVNVCSDFFIAGMETTSTTLRWGMLHMANNLVVQDKIRAEIHSVVGKYGEITMSDRSRLPYTYAAVAELQRVANISPLNLIHRTLKESSVDGHSIPADTLIMPQIYNVMKKGEVFEDPDDFKPERFLMEDGKTPNKEVLEQVIPFSLGKRMCPGESLARMEIFLGLSMIVQQYRLLPPKDAPLDLSPVEATVLLPKPNKLQM</sequence>
<evidence type="ECO:0000256" key="3">
    <source>
        <dbReference type="ARBA" id="ARBA00022723"/>
    </source>
</evidence>
<dbReference type="AlphaFoldDB" id="A0AAV5SUJ6"/>
<evidence type="ECO:0008006" key="11">
    <source>
        <dbReference type="Google" id="ProtNLM"/>
    </source>
</evidence>
<keyword evidence="7 8" id="KW-0349">Heme</keyword>
<gene>
    <name evidence="9" type="ORF">PENTCL1PPCAC_9201</name>
</gene>
<keyword evidence="4 8" id="KW-0560">Oxidoreductase</keyword>